<feature type="transmembrane region" description="Helical" evidence="1">
    <location>
        <begin position="187"/>
        <end position="205"/>
    </location>
</feature>
<reference evidence="2" key="1">
    <citation type="submission" date="2022-02" db="EMBL/GenBank/DDBJ databases">
        <authorList>
            <person name="King R."/>
        </authorList>
    </citation>
    <scope>NUCLEOTIDE SEQUENCE</scope>
</reference>
<gene>
    <name evidence="2" type="ORF">APHIGO_LOCUS7168</name>
</gene>
<keyword evidence="1" id="KW-0812">Transmembrane</keyword>
<evidence type="ECO:0000256" key="1">
    <source>
        <dbReference type="SAM" id="Phobius"/>
    </source>
</evidence>
<accession>A0A9P0J7G9</accession>
<keyword evidence="3" id="KW-1185">Reference proteome</keyword>
<keyword evidence="1" id="KW-0472">Membrane</keyword>
<dbReference type="AlphaFoldDB" id="A0A9P0J7G9"/>
<feature type="transmembrane region" description="Helical" evidence="1">
    <location>
        <begin position="46"/>
        <end position="65"/>
    </location>
</feature>
<dbReference type="EMBL" id="OU899035">
    <property type="protein sequence ID" value="CAH1726243.1"/>
    <property type="molecule type" value="Genomic_DNA"/>
</dbReference>
<evidence type="ECO:0000313" key="3">
    <source>
        <dbReference type="Proteomes" id="UP001154329"/>
    </source>
</evidence>
<reference evidence="2" key="2">
    <citation type="submission" date="2022-10" db="EMBL/GenBank/DDBJ databases">
        <authorList>
            <consortium name="ENA_rothamsted_submissions"/>
            <consortium name="culmorum"/>
            <person name="King R."/>
        </authorList>
    </citation>
    <scope>NUCLEOTIDE SEQUENCE</scope>
</reference>
<name>A0A9P0J7G9_APHGO</name>
<organism evidence="2 3">
    <name type="scientific">Aphis gossypii</name>
    <name type="common">Cotton aphid</name>
    <dbReference type="NCBI Taxonomy" id="80765"/>
    <lineage>
        <taxon>Eukaryota</taxon>
        <taxon>Metazoa</taxon>
        <taxon>Ecdysozoa</taxon>
        <taxon>Arthropoda</taxon>
        <taxon>Hexapoda</taxon>
        <taxon>Insecta</taxon>
        <taxon>Pterygota</taxon>
        <taxon>Neoptera</taxon>
        <taxon>Paraneoptera</taxon>
        <taxon>Hemiptera</taxon>
        <taxon>Sternorrhyncha</taxon>
        <taxon>Aphidomorpha</taxon>
        <taxon>Aphidoidea</taxon>
        <taxon>Aphididae</taxon>
        <taxon>Aphidini</taxon>
        <taxon>Aphis</taxon>
        <taxon>Aphis</taxon>
    </lineage>
</organism>
<evidence type="ECO:0000313" key="2">
    <source>
        <dbReference type="EMBL" id="CAH1726243.1"/>
    </source>
</evidence>
<dbReference type="Proteomes" id="UP001154329">
    <property type="component" value="Chromosome 2"/>
</dbReference>
<sequence length="206" mass="24431">MYNIIYCTYTVSSCVVPCALINSSRDKSSGLYTVHSTHIRTYNTHVRGYIIMIRFIYYIILYFIITKHTRFTIDVENRLKSDFDVYEYVYMLRLRYSVFGQYRRLENNIIIINSLAVVVTLSSCCTRRHTICVLRSVACCSSSYSLSRAPPRWCAYRRGPVIRSKCFMCTNERPTDRLYRWRPRRIISSRRSRGLFIIIIIIIISF</sequence>
<protein>
    <submittedName>
        <fullName evidence="2">Uncharacterized protein</fullName>
    </submittedName>
</protein>
<proteinExistence type="predicted"/>
<keyword evidence="1" id="KW-1133">Transmembrane helix</keyword>